<proteinExistence type="predicted"/>
<protein>
    <submittedName>
        <fullName evidence="1">Uncharacterized protein</fullName>
    </submittedName>
</protein>
<dbReference type="EMBL" id="CP024785">
    <property type="protein sequence ID" value="AUB36761.1"/>
    <property type="molecule type" value="Genomic_DNA"/>
</dbReference>
<name>A0A2K8SMW1_9NOSO</name>
<gene>
    <name evidence="1" type="ORF">COO91_02686</name>
</gene>
<accession>A0A2K8SMW1</accession>
<sequence length="38" mass="3983">MNYLNQARISSVMVDGTTAKGGVSLLLSPVNTPLGTEF</sequence>
<evidence type="ECO:0000313" key="2">
    <source>
        <dbReference type="Proteomes" id="UP000232003"/>
    </source>
</evidence>
<reference evidence="1 2" key="1">
    <citation type="submission" date="2017-11" db="EMBL/GenBank/DDBJ databases">
        <title>Complete genome of a free-living desiccation-tolerant cyanobacterium and its photosynthetic adaptation to extreme terrestrial habitat.</title>
        <authorList>
            <person name="Shang J."/>
        </authorList>
    </citation>
    <scope>NUCLEOTIDE SEQUENCE [LARGE SCALE GENOMIC DNA]</scope>
    <source>
        <strain evidence="1 2">CCNUN1</strain>
    </source>
</reference>
<dbReference type="AlphaFoldDB" id="A0A2K8SMW1"/>
<keyword evidence="2" id="KW-1185">Reference proteome</keyword>
<dbReference type="Proteomes" id="UP000232003">
    <property type="component" value="Chromosome"/>
</dbReference>
<organism evidence="1 2">
    <name type="scientific">Nostoc flagelliforme CCNUN1</name>
    <dbReference type="NCBI Taxonomy" id="2038116"/>
    <lineage>
        <taxon>Bacteria</taxon>
        <taxon>Bacillati</taxon>
        <taxon>Cyanobacteriota</taxon>
        <taxon>Cyanophyceae</taxon>
        <taxon>Nostocales</taxon>
        <taxon>Nostocaceae</taxon>
        <taxon>Nostoc</taxon>
    </lineage>
</organism>
<dbReference type="KEGG" id="nfl:COO91_02686"/>
<evidence type="ECO:0000313" key="1">
    <source>
        <dbReference type="EMBL" id="AUB36761.1"/>
    </source>
</evidence>